<evidence type="ECO:0000313" key="3">
    <source>
        <dbReference type="Proteomes" id="UP000006764"/>
    </source>
</evidence>
<dbReference type="EMBL" id="CP004387">
    <property type="protein sequence ID" value="AJD49466.1"/>
    <property type="molecule type" value="Genomic_DNA"/>
</dbReference>
<dbReference type="Proteomes" id="UP000006764">
    <property type="component" value="Chromosome"/>
</dbReference>
<gene>
    <name evidence="2" type="ORF">S7S_15270</name>
</gene>
<accession>A0A0B4XQM7</accession>
<protein>
    <recommendedName>
        <fullName evidence="4">AraC family transcriptional regulator</fullName>
    </recommendedName>
</protein>
<keyword evidence="1" id="KW-0732">Signal</keyword>
<feature type="chain" id="PRO_5002111311" description="AraC family transcriptional regulator" evidence="1">
    <location>
        <begin position="24"/>
        <end position="170"/>
    </location>
</feature>
<dbReference type="AlphaFoldDB" id="A0A0B4XQM7"/>
<proteinExistence type="predicted"/>
<dbReference type="RefSeq" id="WP_238582903.1">
    <property type="nucleotide sequence ID" value="NZ_CP004387.1"/>
</dbReference>
<reference evidence="2 3" key="1">
    <citation type="journal article" date="2012" name="J. Bacteriol.">
        <title>Genome sequence of an alkane-degrading bacterium, Alcanivorax pacificus type strain W11-5, isolated from deep sea sediment.</title>
        <authorList>
            <person name="Lai Q."/>
            <person name="Shao Z."/>
        </authorList>
    </citation>
    <scope>NUCLEOTIDE SEQUENCE [LARGE SCALE GENOMIC DNA]</scope>
    <source>
        <strain evidence="2 3">W11-5</strain>
    </source>
</reference>
<organism evidence="2 3">
    <name type="scientific">Isoalcanivorax pacificus W11-5</name>
    <dbReference type="NCBI Taxonomy" id="391936"/>
    <lineage>
        <taxon>Bacteria</taxon>
        <taxon>Pseudomonadati</taxon>
        <taxon>Pseudomonadota</taxon>
        <taxon>Gammaproteobacteria</taxon>
        <taxon>Oceanospirillales</taxon>
        <taxon>Alcanivoracaceae</taxon>
        <taxon>Isoalcanivorax</taxon>
    </lineage>
</organism>
<dbReference type="STRING" id="391936.S7S_15270"/>
<evidence type="ECO:0000256" key="1">
    <source>
        <dbReference type="SAM" id="SignalP"/>
    </source>
</evidence>
<sequence length="170" mass="19191">MSLTLLRRLLCAVLLLCSGLTVAGELSDDSAQFRRDILDINKRLLLMEEELLFPADTRVTLFLSLDVGRFFTPDAVTLKLDGDTLVSHLYTEREIRALRNGAVQRLHTTNLRNGEHELTAFVTGIGPNGREIRRAGTLTFEKASGQHYIQLRLEDDAAAQQPNIVFRNWQ</sequence>
<feature type="signal peptide" evidence="1">
    <location>
        <begin position="1"/>
        <end position="23"/>
    </location>
</feature>
<evidence type="ECO:0000313" key="2">
    <source>
        <dbReference type="EMBL" id="AJD49466.1"/>
    </source>
</evidence>
<dbReference type="KEGG" id="apac:S7S_15270"/>
<keyword evidence="3" id="KW-1185">Reference proteome</keyword>
<dbReference type="HOGENOM" id="CLU_118985_1_0_6"/>
<evidence type="ECO:0008006" key="4">
    <source>
        <dbReference type="Google" id="ProtNLM"/>
    </source>
</evidence>
<name>A0A0B4XQM7_9GAMM</name>